<evidence type="ECO:0000313" key="12">
    <source>
        <dbReference type="EMBL" id="KAJ1358060.1"/>
    </source>
</evidence>
<organism evidence="12 13">
    <name type="scientific">Parelaphostrongylus tenuis</name>
    <name type="common">Meningeal worm</name>
    <dbReference type="NCBI Taxonomy" id="148309"/>
    <lineage>
        <taxon>Eukaryota</taxon>
        <taxon>Metazoa</taxon>
        <taxon>Ecdysozoa</taxon>
        <taxon>Nematoda</taxon>
        <taxon>Chromadorea</taxon>
        <taxon>Rhabditida</taxon>
        <taxon>Rhabditina</taxon>
        <taxon>Rhabditomorpha</taxon>
        <taxon>Strongyloidea</taxon>
        <taxon>Metastrongylidae</taxon>
        <taxon>Parelaphostrongylus</taxon>
    </lineage>
</organism>
<dbReference type="Pfam" id="PF12874">
    <property type="entry name" value="zf-met"/>
    <property type="match status" value="1"/>
</dbReference>
<keyword evidence="5" id="KW-0862">Zinc</keyword>
<sequence length="398" mass="45206">MKIEGSDLPDESSTSLQSFDDASSVLYDHETPEAFDDSGGGDEDSTGDDERSPTAMKNRSYYHLEPSARQSIGGVRGNRNRRIKVLQNASWISKRSDFPCRPLVAQTYSPSSSEGGDVPNKMSSAPDTQVSTNSGKRGPLERFALMIGENILHFRIVKAPVEQSCLDEPRSTSSACRCPLCGKMLQDRSEWETHESEGHCLSKRYRCVTCNAHFGSKDSLVAHMRCHPGPRPHRCTVCTKSFRRSASLALHMKMHITGHRHFCQICGRWFKSLSSLTDHENTCLAMLNGDYFDSDRPFRWQCSYCDKMFHHRRDKNIHERVSHRRKAIHMWILWKRFHTVSDAHNTYQDAYGSALRKHEYRHATVSSSMVSSMYEDSAIEIEVGDDERSSWNGGNLTS</sequence>
<evidence type="ECO:0000256" key="2">
    <source>
        <dbReference type="ARBA" id="ARBA00022723"/>
    </source>
</evidence>
<feature type="compositionally biased region" description="Polar residues" evidence="10">
    <location>
        <begin position="11"/>
        <end position="21"/>
    </location>
</feature>
<dbReference type="GO" id="GO:0000977">
    <property type="term" value="F:RNA polymerase II transcription regulatory region sequence-specific DNA binding"/>
    <property type="evidence" value="ECO:0007669"/>
    <property type="project" value="TreeGrafter"/>
</dbReference>
<dbReference type="Proteomes" id="UP001196413">
    <property type="component" value="Unassembled WGS sequence"/>
</dbReference>
<keyword evidence="2" id="KW-0479">Metal-binding</keyword>
<feature type="compositionally biased region" description="Acidic residues" evidence="10">
    <location>
        <begin position="33"/>
        <end position="47"/>
    </location>
</feature>
<evidence type="ECO:0000256" key="5">
    <source>
        <dbReference type="ARBA" id="ARBA00022833"/>
    </source>
</evidence>
<dbReference type="GO" id="GO:0000981">
    <property type="term" value="F:DNA-binding transcription factor activity, RNA polymerase II-specific"/>
    <property type="evidence" value="ECO:0007669"/>
    <property type="project" value="TreeGrafter"/>
</dbReference>
<dbReference type="PANTHER" id="PTHR14196:SF12">
    <property type="entry name" value="ZINC FINGER PROTEIN 208-LIKE"/>
    <property type="match status" value="1"/>
</dbReference>
<evidence type="ECO:0000256" key="6">
    <source>
        <dbReference type="ARBA" id="ARBA00023015"/>
    </source>
</evidence>
<reference evidence="12" key="1">
    <citation type="submission" date="2021-06" db="EMBL/GenBank/DDBJ databases">
        <title>Parelaphostrongylus tenuis whole genome reference sequence.</title>
        <authorList>
            <person name="Garwood T.J."/>
            <person name="Larsen P.A."/>
            <person name="Fountain-Jones N.M."/>
            <person name="Garbe J.R."/>
            <person name="Macchietto M.G."/>
            <person name="Kania S.A."/>
            <person name="Gerhold R.W."/>
            <person name="Richards J.E."/>
            <person name="Wolf T.M."/>
        </authorList>
    </citation>
    <scope>NUCLEOTIDE SEQUENCE</scope>
    <source>
        <strain evidence="12">MNPRO001-30</strain>
        <tissue evidence="12">Meninges</tissue>
    </source>
</reference>
<dbReference type="PANTHER" id="PTHR14196">
    <property type="entry name" value="ODD-SKIPPED - RELATED"/>
    <property type="match status" value="1"/>
</dbReference>
<evidence type="ECO:0000256" key="8">
    <source>
        <dbReference type="ARBA" id="ARBA00023242"/>
    </source>
</evidence>
<feature type="region of interest" description="Disordered" evidence="10">
    <location>
        <begin position="107"/>
        <end position="136"/>
    </location>
</feature>
<protein>
    <recommendedName>
        <fullName evidence="11">C2H2-type domain-containing protein</fullName>
    </recommendedName>
</protein>
<dbReference type="Pfam" id="PF13912">
    <property type="entry name" value="zf-C2H2_6"/>
    <property type="match status" value="1"/>
</dbReference>
<keyword evidence="4 9" id="KW-0863">Zinc-finger</keyword>
<gene>
    <name evidence="12" type="ORF">KIN20_016366</name>
</gene>
<name>A0AAD5QQN3_PARTN</name>
<dbReference type="InterPro" id="IPR013087">
    <property type="entry name" value="Znf_C2H2_type"/>
</dbReference>
<keyword evidence="7" id="KW-0804">Transcription</keyword>
<evidence type="ECO:0000256" key="1">
    <source>
        <dbReference type="ARBA" id="ARBA00004123"/>
    </source>
</evidence>
<keyword evidence="3" id="KW-0677">Repeat</keyword>
<feature type="domain" description="C2H2-type" evidence="11">
    <location>
        <begin position="300"/>
        <end position="328"/>
    </location>
</feature>
<comment type="caution">
    <text evidence="12">The sequence shown here is derived from an EMBL/GenBank/DDBJ whole genome shotgun (WGS) entry which is preliminary data.</text>
</comment>
<evidence type="ECO:0000256" key="10">
    <source>
        <dbReference type="SAM" id="MobiDB-lite"/>
    </source>
</evidence>
<evidence type="ECO:0000313" key="13">
    <source>
        <dbReference type="Proteomes" id="UP001196413"/>
    </source>
</evidence>
<feature type="domain" description="C2H2-type" evidence="11">
    <location>
        <begin position="205"/>
        <end position="232"/>
    </location>
</feature>
<dbReference type="FunFam" id="3.30.160.60:FF:001289">
    <property type="entry name" value="Zinc finger protein 574"/>
    <property type="match status" value="1"/>
</dbReference>
<dbReference type="SUPFAM" id="SSF57667">
    <property type="entry name" value="beta-beta-alpha zinc fingers"/>
    <property type="match status" value="2"/>
</dbReference>
<evidence type="ECO:0000256" key="9">
    <source>
        <dbReference type="PROSITE-ProRule" id="PRU00042"/>
    </source>
</evidence>
<accession>A0AAD5QQN3</accession>
<evidence type="ECO:0000256" key="4">
    <source>
        <dbReference type="ARBA" id="ARBA00022771"/>
    </source>
</evidence>
<evidence type="ECO:0000256" key="3">
    <source>
        <dbReference type="ARBA" id="ARBA00022737"/>
    </source>
</evidence>
<keyword evidence="13" id="KW-1185">Reference proteome</keyword>
<dbReference type="InterPro" id="IPR036236">
    <property type="entry name" value="Znf_C2H2_sf"/>
</dbReference>
<dbReference type="AlphaFoldDB" id="A0AAD5QQN3"/>
<keyword evidence="8" id="KW-0539">Nucleus</keyword>
<feature type="domain" description="C2H2-type" evidence="11">
    <location>
        <begin position="233"/>
        <end position="255"/>
    </location>
</feature>
<dbReference type="InterPro" id="IPR050717">
    <property type="entry name" value="C2H2-ZF_Transcription_Reg"/>
</dbReference>
<evidence type="ECO:0000259" key="11">
    <source>
        <dbReference type="PROSITE" id="PS50157"/>
    </source>
</evidence>
<comment type="subcellular location">
    <subcellularLocation>
        <location evidence="1">Nucleus</location>
    </subcellularLocation>
</comment>
<evidence type="ECO:0000256" key="7">
    <source>
        <dbReference type="ARBA" id="ARBA00023163"/>
    </source>
</evidence>
<dbReference type="GO" id="GO:0005634">
    <property type="term" value="C:nucleus"/>
    <property type="evidence" value="ECO:0007669"/>
    <property type="project" value="UniProtKB-SubCell"/>
</dbReference>
<dbReference type="Gene3D" id="3.30.160.60">
    <property type="entry name" value="Classic Zinc Finger"/>
    <property type="match status" value="3"/>
</dbReference>
<dbReference type="EMBL" id="JAHQIW010003290">
    <property type="protein sequence ID" value="KAJ1358060.1"/>
    <property type="molecule type" value="Genomic_DNA"/>
</dbReference>
<dbReference type="GO" id="GO:0008270">
    <property type="term" value="F:zinc ion binding"/>
    <property type="evidence" value="ECO:0007669"/>
    <property type="project" value="UniProtKB-KW"/>
</dbReference>
<proteinExistence type="predicted"/>
<keyword evidence="6" id="KW-0805">Transcription regulation</keyword>
<dbReference type="Pfam" id="PF00096">
    <property type="entry name" value="zf-C2H2"/>
    <property type="match status" value="1"/>
</dbReference>
<dbReference type="PROSITE" id="PS50157">
    <property type="entry name" value="ZINC_FINGER_C2H2_2"/>
    <property type="match status" value="3"/>
</dbReference>
<dbReference type="SMART" id="SM00355">
    <property type="entry name" value="ZnF_C2H2"/>
    <property type="match status" value="5"/>
</dbReference>
<feature type="region of interest" description="Disordered" evidence="10">
    <location>
        <begin position="1"/>
        <end position="76"/>
    </location>
</feature>
<feature type="compositionally biased region" description="Polar residues" evidence="10">
    <location>
        <begin position="121"/>
        <end position="135"/>
    </location>
</feature>
<dbReference type="PROSITE" id="PS00028">
    <property type="entry name" value="ZINC_FINGER_C2H2_1"/>
    <property type="match status" value="3"/>
</dbReference>